<feature type="region of interest" description="Disordered" evidence="2">
    <location>
        <begin position="589"/>
        <end position="652"/>
    </location>
</feature>
<feature type="compositionally biased region" description="Acidic residues" evidence="2">
    <location>
        <begin position="614"/>
        <end position="633"/>
    </location>
</feature>
<proteinExistence type="predicted"/>
<dbReference type="Proteomes" id="UP000192257">
    <property type="component" value="Unassembled WGS sequence"/>
</dbReference>
<feature type="compositionally biased region" description="Acidic residues" evidence="2">
    <location>
        <begin position="590"/>
        <end position="601"/>
    </location>
</feature>
<feature type="region of interest" description="Disordered" evidence="2">
    <location>
        <begin position="719"/>
        <end position="753"/>
    </location>
</feature>
<evidence type="ECO:0000256" key="1">
    <source>
        <dbReference type="SAM" id="Coils"/>
    </source>
</evidence>
<gene>
    <name evidence="3" type="ORF">TM35_000123060</name>
</gene>
<name>A0A1X0NY40_9TRYP</name>
<feature type="coiled-coil region" evidence="1">
    <location>
        <begin position="986"/>
        <end position="1048"/>
    </location>
</feature>
<protein>
    <submittedName>
        <fullName evidence="3">Uncharacterized protein</fullName>
    </submittedName>
</protein>
<feature type="region of interest" description="Disordered" evidence="2">
    <location>
        <begin position="447"/>
        <end position="474"/>
    </location>
</feature>
<feature type="non-terminal residue" evidence="3">
    <location>
        <position position="1"/>
    </location>
</feature>
<dbReference type="VEuPathDB" id="TriTrypDB:TM35_000123060"/>
<dbReference type="RefSeq" id="XP_028883597.1">
    <property type="nucleotide sequence ID" value="XM_029025281.1"/>
</dbReference>
<feature type="compositionally biased region" description="Basic and acidic residues" evidence="2">
    <location>
        <begin position="602"/>
        <end position="613"/>
    </location>
</feature>
<reference evidence="3 4" key="1">
    <citation type="submission" date="2017-03" db="EMBL/GenBank/DDBJ databases">
        <title>An alternative strategy for trypanosome survival in the mammalian bloodstream revealed through genome and transcriptome analysis of the ubiquitous bovine parasite Trypanosoma (Megatrypanum) theileri.</title>
        <authorList>
            <person name="Kelly S."/>
            <person name="Ivens A."/>
            <person name="Mott A."/>
            <person name="O'Neill E."/>
            <person name="Emms D."/>
            <person name="Macleod O."/>
            <person name="Voorheis P."/>
            <person name="Matthews J."/>
            <person name="Matthews K."/>
            <person name="Carrington M."/>
        </authorList>
    </citation>
    <scope>NUCLEOTIDE SEQUENCE [LARGE SCALE GENOMIC DNA]</scope>
    <source>
        <strain evidence="3">Edinburgh</strain>
    </source>
</reference>
<evidence type="ECO:0000256" key="2">
    <source>
        <dbReference type="SAM" id="MobiDB-lite"/>
    </source>
</evidence>
<accession>A0A1X0NY40</accession>
<organism evidence="3 4">
    <name type="scientific">Trypanosoma theileri</name>
    <dbReference type="NCBI Taxonomy" id="67003"/>
    <lineage>
        <taxon>Eukaryota</taxon>
        <taxon>Discoba</taxon>
        <taxon>Euglenozoa</taxon>
        <taxon>Kinetoplastea</taxon>
        <taxon>Metakinetoplastina</taxon>
        <taxon>Trypanosomatida</taxon>
        <taxon>Trypanosomatidae</taxon>
        <taxon>Trypanosoma</taxon>
    </lineage>
</organism>
<dbReference type="PANTHER" id="PTHR45615:SF80">
    <property type="entry name" value="GRIP DOMAIN-CONTAINING PROTEIN"/>
    <property type="match status" value="1"/>
</dbReference>
<dbReference type="PANTHER" id="PTHR45615">
    <property type="entry name" value="MYOSIN HEAVY CHAIN, NON-MUSCLE"/>
    <property type="match status" value="1"/>
</dbReference>
<dbReference type="AlphaFoldDB" id="A0A1X0NY40"/>
<evidence type="ECO:0000313" key="4">
    <source>
        <dbReference type="Proteomes" id="UP000192257"/>
    </source>
</evidence>
<evidence type="ECO:0000313" key="3">
    <source>
        <dbReference type="EMBL" id="ORC89531.1"/>
    </source>
</evidence>
<keyword evidence="4" id="KW-1185">Reference proteome</keyword>
<dbReference type="OrthoDB" id="10505517at2759"/>
<comment type="caution">
    <text evidence="3">The sequence shown here is derived from an EMBL/GenBank/DDBJ whole genome shotgun (WGS) entry which is preliminary data.</text>
</comment>
<dbReference type="EMBL" id="NBCO01000012">
    <property type="protein sequence ID" value="ORC89531.1"/>
    <property type="molecule type" value="Genomic_DNA"/>
</dbReference>
<sequence length="1223" mass="136192">QRAQQEKELVHANTMTDLAATELQEQEDFIAAQRAQQEKELVHANTMTDLEVTQIYKMEKLGSAQRAQQEEEPGGLSVFNSRNGVVEVDAGMSFPNTLQVICSSLSSVSLPGVLDVKIHQSLQTVIETLSTVNEDLLNQNPMYVLESVDPQWGHAIESGVPPEKIFPSDVLFYTLLTARNVLVPYVNNYSSICSSNGNSKSEEEETAACHENDDIILLALKVLRDIARGKSVGALSRLTREDVVQAIDVVQDTFRRSVIEPKESDVLVLNTSDSFNDSVTVCDHTKAEVAAACDVLSMALVQTVEAVGIEMLTLLRKRVHGGVTLRELALACCIVQEQLSSIVYTEPLHKLLPHHAARCAVEIMGSIIHVLGTTYKGEEHNEIEIKAETLNLLCSEGMKSALQILRTSVMDENASNVDLLAVYYCEEVREATVVLHRAVEAVQTESLRNSEDMNVNDNDNNEDDNSSSSGRRKGIITKRDLLRNKGKDNKCSKPRELQGDTHSVVKALRTYSVVLNDVYRDSEITASLYTPAVLSAVNLLLQVLYSAVDIHNTASENTPLLARNNMPLLQLLQNARTNTEVILQRVSLDSQEEQQQAEEEQHDQQQQEEQVEKDQEEQAAVEEEQEQQEEVNENMDMPTKDDTASPSIQTLTKTNVLTGVHYIKQKRSEFLAKKKRRVTPDIQLVDSINPKSKTCEVPLTAGNSPDHGEVHTPAVTEMLSRTPSTKPRSIEPVASAPNTPEEGQQQEEKVKETEQIVEKTIKMITSIRPIMKDASVMTCELEGSIFPNDNVKHQLETHDGVVQTDESAADLAVYTQFFLDTKAILGKEKEISDAAELLSIMTDMQQKIDFLQNVQEPTLKKKMEKQECELKTMYATVNKLQNLMQQYPSSSTAVGKEHKMPKMLRLEVRDRSLPLRRRKSSPRRLSSPVQYAEIPTPIPLSALGLKNTNTNTTGNITAVAIEGIVEEVIMWFNAWHTLHMNLVRHDADAINRAKRLEDLLSTANEERDAYSEKINTLNATLLKQQTEIAALRALLQTLHIDVDELNKALSQEHSAAAAAAAAAAQMRRTAGQTELCEMAATELRLRADELQSLRAEFPRLQVLRDAGLAARKSELLRRGLRGLSRSVQTITALLQRENRFNTGTLETQRLLLLDTVAALTAEIAEMQETLQQHVERRKMKSSIQNHINSNNNNNNNNINGIVVLKGESAVIASSRGMLSEEVK</sequence>
<dbReference type="GeneID" id="39985061"/>
<keyword evidence="1" id="KW-0175">Coiled coil</keyword>